<keyword evidence="3" id="KW-0808">Transferase</keyword>
<keyword evidence="3" id="KW-0328">Glycosyltransferase</keyword>
<comment type="caution">
    <text evidence="3">The sequence shown here is derived from an EMBL/GenBank/DDBJ whole genome shotgun (WGS) entry which is preliminary data.</text>
</comment>
<dbReference type="CDD" id="cd03820">
    <property type="entry name" value="GT4_AmsD-like"/>
    <property type="match status" value="1"/>
</dbReference>
<feature type="domain" description="Glycosyltransferase subfamily 4-like N-terminal" evidence="2">
    <location>
        <begin position="18"/>
        <end position="175"/>
    </location>
</feature>
<dbReference type="InterPro" id="IPR028098">
    <property type="entry name" value="Glyco_trans_4-like_N"/>
</dbReference>
<dbReference type="RefSeq" id="WP_303593793.1">
    <property type="nucleotide sequence ID" value="NZ_JAUORK010000008.1"/>
</dbReference>
<dbReference type="GO" id="GO:1901135">
    <property type="term" value="P:carbohydrate derivative metabolic process"/>
    <property type="evidence" value="ECO:0007669"/>
    <property type="project" value="UniProtKB-ARBA"/>
</dbReference>
<accession>A0AAP4X1J6</accession>
<feature type="domain" description="Glycosyl transferase family 1" evidence="1">
    <location>
        <begin position="204"/>
        <end position="360"/>
    </location>
</feature>
<gene>
    <name evidence="3" type="ORF">Q4535_08405</name>
</gene>
<dbReference type="GO" id="GO:0016757">
    <property type="term" value="F:glycosyltransferase activity"/>
    <property type="evidence" value="ECO:0007669"/>
    <property type="project" value="UniProtKB-KW"/>
</dbReference>
<dbReference type="EC" id="2.4.-.-" evidence="3"/>
<evidence type="ECO:0000259" key="2">
    <source>
        <dbReference type="Pfam" id="PF13439"/>
    </source>
</evidence>
<name>A0AAP4X1J6_9GAMM</name>
<evidence type="ECO:0000259" key="1">
    <source>
        <dbReference type="Pfam" id="PF00534"/>
    </source>
</evidence>
<evidence type="ECO:0000313" key="4">
    <source>
        <dbReference type="Proteomes" id="UP001170481"/>
    </source>
</evidence>
<dbReference type="Proteomes" id="UP001170481">
    <property type="component" value="Unassembled WGS sequence"/>
</dbReference>
<reference evidence="3" key="1">
    <citation type="submission" date="2023-07" db="EMBL/GenBank/DDBJ databases">
        <title>Genome content predicts the carbon catabolic preferences of heterotrophic bacteria.</title>
        <authorList>
            <person name="Gralka M."/>
        </authorList>
    </citation>
    <scope>NUCLEOTIDE SEQUENCE</scope>
    <source>
        <strain evidence="3">C2R13</strain>
    </source>
</reference>
<organism evidence="3 4">
    <name type="scientific">Cobetia amphilecti</name>
    <dbReference type="NCBI Taxonomy" id="1055104"/>
    <lineage>
        <taxon>Bacteria</taxon>
        <taxon>Pseudomonadati</taxon>
        <taxon>Pseudomonadota</taxon>
        <taxon>Gammaproteobacteria</taxon>
        <taxon>Oceanospirillales</taxon>
        <taxon>Halomonadaceae</taxon>
        <taxon>Cobetia</taxon>
    </lineage>
</organism>
<dbReference type="SUPFAM" id="SSF53756">
    <property type="entry name" value="UDP-Glycosyltransferase/glycogen phosphorylase"/>
    <property type="match status" value="1"/>
</dbReference>
<sequence>MSTHKHILFYTGAQSRTGGTERACADTANMLAASGDYQVEILSEYGPAESPYPLHDDIVHESLYPERSHLGAVRGLWLFLRLLWVVLRKRPDVVVVVESIGFLPFLLPTLLCRRTRYLCWEHFNATSDLGVARRDTARRLAAHRADRIVVLSHEDRQYWERLHPAARERLSVVPNLNPLEHVVAERQALQSRESSAEQVVDLRDAKSPRVAVAVGRLEPQKGFDLLLEAWAALPEATRDDWVLRIVGEGAERGALAAQAERLKITHQLQMPGQCRDIQREYAAADLFVLSSRFEGFGLVLVEALSCGVPCVSFACPAGPGEIIKHGVNGYLVAQDDVEAMTRQLDEVLGDEAALDRLRANVDYGLDRFSRNTVEASWRTMLEGLEAPALLKVI</sequence>
<evidence type="ECO:0000313" key="3">
    <source>
        <dbReference type="EMBL" id="MDO6672143.1"/>
    </source>
</evidence>
<protein>
    <submittedName>
        <fullName evidence="3">Glycosyltransferase family 4 protein</fullName>
        <ecNumber evidence="3">2.4.-.-</ecNumber>
    </submittedName>
</protein>
<dbReference type="Pfam" id="PF13439">
    <property type="entry name" value="Glyco_transf_4"/>
    <property type="match status" value="1"/>
</dbReference>
<dbReference type="Pfam" id="PF00534">
    <property type="entry name" value="Glycos_transf_1"/>
    <property type="match status" value="1"/>
</dbReference>
<dbReference type="Gene3D" id="3.40.50.2000">
    <property type="entry name" value="Glycogen Phosphorylase B"/>
    <property type="match status" value="2"/>
</dbReference>
<dbReference type="AlphaFoldDB" id="A0AAP4X1J6"/>
<dbReference type="PANTHER" id="PTHR12526">
    <property type="entry name" value="GLYCOSYLTRANSFERASE"/>
    <property type="match status" value="1"/>
</dbReference>
<proteinExistence type="predicted"/>
<dbReference type="PANTHER" id="PTHR12526:SF630">
    <property type="entry name" value="GLYCOSYLTRANSFERASE"/>
    <property type="match status" value="1"/>
</dbReference>
<dbReference type="InterPro" id="IPR001296">
    <property type="entry name" value="Glyco_trans_1"/>
</dbReference>
<dbReference type="EMBL" id="JAUORK010000008">
    <property type="protein sequence ID" value="MDO6672143.1"/>
    <property type="molecule type" value="Genomic_DNA"/>
</dbReference>